<dbReference type="EMBL" id="CP034459">
    <property type="protein sequence ID" value="QBM89770.1"/>
    <property type="molecule type" value="Genomic_DNA"/>
</dbReference>
<evidence type="ECO:0000313" key="5">
    <source>
        <dbReference type="Proteomes" id="UP000292447"/>
    </source>
</evidence>
<keyword evidence="5" id="KW-1185">Reference proteome</keyword>
<gene>
    <name evidence="4" type="primary">MPUL0D08530</name>
    <name evidence="4" type="ORF">METSCH_D08530</name>
</gene>
<evidence type="ECO:0000313" key="4">
    <source>
        <dbReference type="EMBL" id="QBM89770.1"/>
    </source>
</evidence>
<dbReference type="GO" id="GO:0051170">
    <property type="term" value="P:import into nucleus"/>
    <property type="evidence" value="ECO:0007669"/>
    <property type="project" value="TreeGrafter"/>
</dbReference>
<comment type="similarity">
    <text evidence="2">Belongs to the FMP52 family.</text>
</comment>
<dbReference type="InterPro" id="IPR014843">
    <property type="entry name" value="Him1/Fmp52"/>
</dbReference>
<dbReference type="AlphaFoldDB" id="A0A4P6XQS0"/>
<dbReference type="Pfam" id="PF08732">
    <property type="entry name" value="HIM1"/>
    <property type="match status" value="1"/>
</dbReference>
<proteinExistence type="inferred from homology"/>
<evidence type="ECO:0000256" key="1">
    <source>
        <dbReference type="ARBA" id="ARBA00004450"/>
    </source>
</evidence>
<evidence type="ECO:0000256" key="3">
    <source>
        <dbReference type="ARBA" id="ARBA00022787"/>
    </source>
</evidence>
<comment type="subcellular location">
    <subcellularLocation>
        <location evidence="1">Mitochondrion outer membrane</location>
        <topology evidence="1">Peripheral membrane protein</topology>
    </subcellularLocation>
</comment>
<dbReference type="GO" id="GO:0005741">
    <property type="term" value="C:mitochondrial outer membrane"/>
    <property type="evidence" value="ECO:0007669"/>
    <property type="project" value="UniProtKB-SubCell"/>
</dbReference>
<name>A0A4P6XQS0_9ASCO</name>
<reference evidence="5" key="1">
    <citation type="submission" date="2019-03" db="EMBL/GenBank/DDBJ databases">
        <title>Snf2 controls pulcherriminic acid biosynthesis and connects pigmentation and antifungal activity of the yeast Metschnikowia pulcherrima.</title>
        <authorList>
            <person name="Gore-Lloyd D."/>
            <person name="Sumann I."/>
            <person name="Brachmann A.O."/>
            <person name="Schneeberger K."/>
            <person name="Ortiz-Merino R.A."/>
            <person name="Moreno-Beltran M."/>
            <person name="Schlaefli M."/>
            <person name="Kirner P."/>
            <person name="Santos Kron A."/>
            <person name="Wolfe K.H."/>
            <person name="Piel J."/>
            <person name="Ahrens C.H."/>
            <person name="Henk D."/>
            <person name="Freimoser F.M."/>
        </authorList>
    </citation>
    <scope>NUCLEOTIDE SEQUENCE [LARGE SCALE GENOMIC DNA]</scope>
    <source>
        <strain evidence="5">APC 1.2</strain>
    </source>
</reference>
<dbReference type="STRING" id="2163413.A0A4P6XQS0"/>
<protein>
    <submittedName>
        <fullName evidence="4">HIM1 protein</fullName>
    </submittedName>
</protein>
<dbReference type="PANTHER" id="PTHR14097">
    <property type="entry name" value="OXIDOREDUCTASE HTATIP2"/>
    <property type="match status" value="1"/>
</dbReference>
<dbReference type="PANTHER" id="PTHR14097:SF7">
    <property type="entry name" value="OXIDOREDUCTASE HTATIP2"/>
    <property type="match status" value="1"/>
</dbReference>
<keyword evidence="3" id="KW-0496">Mitochondrion</keyword>
<dbReference type="InterPro" id="IPR036291">
    <property type="entry name" value="NAD(P)-bd_dom_sf"/>
</dbReference>
<evidence type="ECO:0000256" key="2">
    <source>
        <dbReference type="ARBA" id="ARBA00006617"/>
    </source>
</evidence>
<sequence length="226" mass="24505">MNLMIFGTTGLCGAGFLASAEKSDHFSTITSVTRRPVHTNHLKVRKFVEDDVNRYLEIISEEKPLVLFSALATTHKAAGTARAFVNTDYGINLKIAKAAKAAGVDTFVLVSSILASPLSHIVYFKTKGRLERDILALKFPRTIFLRPGPLVGKRDRSMGLHNDVSATVFGHFQGSFLGNNLFFATTGSDVGTAAVRLILASRSNTALPIVEIVSCKRILQLASGKR</sequence>
<dbReference type="Proteomes" id="UP000292447">
    <property type="component" value="Chromosome IV"/>
</dbReference>
<organism evidence="4 5">
    <name type="scientific">Metschnikowia aff. pulcherrima</name>
    <dbReference type="NCBI Taxonomy" id="2163413"/>
    <lineage>
        <taxon>Eukaryota</taxon>
        <taxon>Fungi</taxon>
        <taxon>Dikarya</taxon>
        <taxon>Ascomycota</taxon>
        <taxon>Saccharomycotina</taxon>
        <taxon>Pichiomycetes</taxon>
        <taxon>Metschnikowiaceae</taxon>
        <taxon>Metschnikowia</taxon>
    </lineage>
</organism>
<accession>A0A4P6XQS0</accession>
<keyword evidence="3" id="KW-1000">Mitochondrion outer membrane</keyword>
<keyword evidence="3" id="KW-0472">Membrane</keyword>
<dbReference type="Gene3D" id="3.40.50.720">
    <property type="entry name" value="NAD(P)-binding Rossmann-like Domain"/>
    <property type="match status" value="1"/>
</dbReference>
<dbReference type="SUPFAM" id="SSF51735">
    <property type="entry name" value="NAD(P)-binding Rossmann-fold domains"/>
    <property type="match status" value="1"/>
</dbReference>